<dbReference type="InterPro" id="IPR003018">
    <property type="entry name" value="GAF"/>
</dbReference>
<protein>
    <submittedName>
        <fullName evidence="6">GAF domain-containing protein</fullName>
    </submittedName>
</protein>
<dbReference type="Gene3D" id="1.20.5.1930">
    <property type="match status" value="1"/>
</dbReference>
<feature type="domain" description="GAF" evidence="5">
    <location>
        <begin position="209"/>
        <end position="356"/>
    </location>
</feature>
<evidence type="ECO:0000259" key="5">
    <source>
        <dbReference type="SMART" id="SM00065"/>
    </source>
</evidence>
<dbReference type="GO" id="GO:0000155">
    <property type="term" value="F:phosphorelay sensor kinase activity"/>
    <property type="evidence" value="ECO:0007669"/>
    <property type="project" value="InterPro"/>
</dbReference>
<comment type="caution">
    <text evidence="6">The sequence shown here is derived from an EMBL/GenBank/DDBJ whole genome shotgun (WGS) entry which is preliminary data.</text>
</comment>
<evidence type="ECO:0000313" key="7">
    <source>
        <dbReference type="Proteomes" id="UP000297403"/>
    </source>
</evidence>
<dbReference type="Gene3D" id="3.30.450.40">
    <property type="match status" value="2"/>
</dbReference>
<dbReference type="Proteomes" id="UP000297403">
    <property type="component" value="Unassembled WGS sequence"/>
</dbReference>
<gene>
    <name evidence="6" type="ORF">E3O49_01185</name>
</gene>
<evidence type="ECO:0000313" key="6">
    <source>
        <dbReference type="EMBL" id="TFC52578.1"/>
    </source>
</evidence>
<name>A0AAQ2HH82_9MICO</name>
<dbReference type="PANTHER" id="PTHR24421:SF56">
    <property type="entry name" value="OXYGEN SENSOR HISTIDINE KINASE RESPONSE REGULATOR DOST"/>
    <property type="match status" value="1"/>
</dbReference>
<dbReference type="Gene3D" id="3.30.565.10">
    <property type="entry name" value="Histidine kinase-like ATPase, C-terminal domain"/>
    <property type="match status" value="1"/>
</dbReference>
<dbReference type="AlphaFoldDB" id="A0AAQ2HH82"/>
<dbReference type="GO" id="GO:0016020">
    <property type="term" value="C:membrane"/>
    <property type="evidence" value="ECO:0007669"/>
    <property type="project" value="InterPro"/>
</dbReference>
<dbReference type="EMBL" id="SOFY01000009">
    <property type="protein sequence ID" value="TFC52578.1"/>
    <property type="molecule type" value="Genomic_DNA"/>
</dbReference>
<dbReference type="InterPro" id="IPR029016">
    <property type="entry name" value="GAF-like_dom_sf"/>
</dbReference>
<reference evidence="6 7" key="1">
    <citation type="submission" date="2019-03" db="EMBL/GenBank/DDBJ databases">
        <title>Genomics of glacier-inhabiting Cryobacterium strains.</title>
        <authorList>
            <person name="Liu Q."/>
            <person name="Xin Y.-H."/>
        </authorList>
    </citation>
    <scope>NUCLEOTIDE SEQUENCE [LARGE SCALE GENOMIC DNA]</scope>
    <source>
        <strain evidence="7">TMT1-22</strain>
    </source>
</reference>
<proteinExistence type="predicted"/>
<organism evidence="6 7">
    <name type="scientific">Cryobacterium shii</name>
    <dbReference type="NCBI Taxonomy" id="1259235"/>
    <lineage>
        <taxon>Bacteria</taxon>
        <taxon>Bacillati</taxon>
        <taxon>Actinomycetota</taxon>
        <taxon>Actinomycetes</taxon>
        <taxon>Micrococcales</taxon>
        <taxon>Microbacteriaceae</taxon>
        <taxon>Cryobacterium</taxon>
    </lineage>
</organism>
<dbReference type="PANTHER" id="PTHR24421">
    <property type="entry name" value="NITRATE/NITRITE SENSOR PROTEIN NARX-RELATED"/>
    <property type="match status" value="1"/>
</dbReference>
<keyword evidence="1" id="KW-0808">Transferase</keyword>
<dbReference type="InterPro" id="IPR050482">
    <property type="entry name" value="Sensor_HK_TwoCompSys"/>
</dbReference>
<dbReference type="InterPro" id="IPR036890">
    <property type="entry name" value="HATPase_C_sf"/>
</dbReference>
<feature type="region of interest" description="Disordered" evidence="4">
    <location>
        <begin position="1"/>
        <end position="21"/>
    </location>
</feature>
<evidence type="ECO:0000256" key="3">
    <source>
        <dbReference type="ARBA" id="ARBA00023012"/>
    </source>
</evidence>
<dbReference type="SUPFAM" id="SSF55874">
    <property type="entry name" value="ATPase domain of HSP90 chaperone/DNA topoisomerase II/histidine kinase"/>
    <property type="match status" value="1"/>
</dbReference>
<dbReference type="InterPro" id="IPR011712">
    <property type="entry name" value="Sig_transdc_His_kin_sub3_dim/P"/>
</dbReference>
<evidence type="ECO:0000256" key="2">
    <source>
        <dbReference type="ARBA" id="ARBA00022777"/>
    </source>
</evidence>
<keyword evidence="2" id="KW-0418">Kinase</keyword>
<dbReference type="RefSeq" id="WP_134364906.1">
    <property type="nucleotide sequence ID" value="NZ_SOFY01000009.1"/>
</dbReference>
<keyword evidence="7" id="KW-1185">Reference proteome</keyword>
<feature type="domain" description="GAF" evidence="5">
    <location>
        <begin position="43"/>
        <end position="189"/>
    </location>
</feature>
<dbReference type="GO" id="GO:0046983">
    <property type="term" value="F:protein dimerization activity"/>
    <property type="evidence" value="ECO:0007669"/>
    <property type="project" value="InterPro"/>
</dbReference>
<sequence length="565" mass="59142">MPQHEITAPVATPFTRPEPSANQSDARLRRLLLASQAIVGQLDLLSVQRRIVEAAVDLCPALFGALATTADNGRLEPSVQVGASADAAVAGGAWAEVLGLLGTLADDPVPLRLSRWQAKPRPAGFEGEDPPMQSLLAVPVRVRGEVSGILYLIGRVPGAFDQEDEDLLCALAATAGIAIDNARLFEETQRRQRWSAASAGVSAALLTDRSDDTLALLADRFAQTADAQLVCVVVPDGIDPGADASLVVATARGPLAQQAAGLIFPVAGSLCGRVFSGGQPLLVDGGDGVRPGPDSALICGSTMVIPLGAGVPHGVLTASRPLGAARFTASDLVMASDFAEQASVALELSLGRADRARLAVLEDRGRIARDLHDLVIQRVFAAGMSIQAIGGEITDRALRLRLDEEVQALDAAIVEIRTAIFALTLPAHPDRPSLRHRVIDLLTELGPLFEQPPRVVFSGPIDLVTPADLADDLVAVIREGLTNVVRHARAGETVVSLTVVADSITIEISDDGVGRAKAAHSGGIDNLAARAGRWQGNFTLDDRAPRGTRLRWAASLVGASVTARR</sequence>
<accession>A0AAQ2HH82</accession>
<dbReference type="SMART" id="SM00065">
    <property type="entry name" value="GAF"/>
    <property type="match status" value="2"/>
</dbReference>
<evidence type="ECO:0000256" key="1">
    <source>
        <dbReference type="ARBA" id="ARBA00022679"/>
    </source>
</evidence>
<dbReference type="Pfam" id="PF13185">
    <property type="entry name" value="GAF_2"/>
    <property type="match status" value="2"/>
</dbReference>
<dbReference type="Pfam" id="PF07730">
    <property type="entry name" value="HisKA_3"/>
    <property type="match status" value="1"/>
</dbReference>
<keyword evidence="3" id="KW-0902">Two-component regulatory system</keyword>
<dbReference type="CDD" id="cd16917">
    <property type="entry name" value="HATPase_UhpB-NarQ-NarX-like"/>
    <property type="match status" value="1"/>
</dbReference>
<dbReference type="SUPFAM" id="SSF55781">
    <property type="entry name" value="GAF domain-like"/>
    <property type="match status" value="2"/>
</dbReference>
<evidence type="ECO:0000256" key="4">
    <source>
        <dbReference type="SAM" id="MobiDB-lite"/>
    </source>
</evidence>